<comment type="subcellular location">
    <subcellularLocation>
        <location evidence="1">Cell membrane</location>
        <topology evidence="1">Multi-pass membrane protein</topology>
    </subcellularLocation>
</comment>
<sequence>MMTPRTPWLSPWLAGPLRAHRKTYMKVAIAAVFTNIFALATSLYSMTVYNRIVPNNATSSLIALSIGVGIILVFDFILRMLRGYFVDVAGRDVDARLGADVFARLISMRMANKQGSSGAFAGLLREFETLREFFASATIVALVDVPFILLFLTVIWLIGGPVVIVPLVMVPLVIGSALIVQPGLDRLAGSAIGLGFSKQGVMVEAIGGLETVKATAAGTMLTGRWQNAVDSSADVALRSRLLSAFATNVAASAQQVVYVGVIIHGVFLIAANEMTSGALIAASILAGRCVAPLSQVAGLLTRLSTTRAAYGRLDAFMTAGGELAAGATPVRRSRLDGRIEFRNVVFHYPGTNTRVLDNVSFTIEPGEHVAIVGRVGSGKSTIARLILGLYQPTEGQILIDGADVRQLHPDDLRRNIGSVLQDIVLFSGSIRDNITLGRDIDDAELLRLAKLSGTHDFVGQIANGFDLTLADRGEGLSGGQRQSIAVARSLGGKPPIIVFDEPTSAMDSQSENGLVARMAAELAGRTFIVVTHRQPMLKLVDRIIILSNGKVTAQGPRDDVLRSLAVGQA</sequence>
<evidence type="ECO:0000259" key="10">
    <source>
        <dbReference type="PROSITE" id="PS50893"/>
    </source>
</evidence>
<feature type="transmembrane region" description="Helical" evidence="9">
    <location>
        <begin position="27"/>
        <end position="49"/>
    </location>
</feature>
<keyword evidence="3" id="KW-1003">Cell membrane</keyword>
<dbReference type="SMART" id="SM00382">
    <property type="entry name" value="AAA"/>
    <property type="match status" value="1"/>
</dbReference>
<keyword evidence="6" id="KW-0067">ATP-binding</keyword>
<dbReference type="FunFam" id="3.40.50.300:FF:000299">
    <property type="entry name" value="ABC transporter ATP-binding protein/permease"/>
    <property type="match status" value="1"/>
</dbReference>
<evidence type="ECO:0000256" key="7">
    <source>
        <dbReference type="ARBA" id="ARBA00022989"/>
    </source>
</evidence>
<protein>
    <submittedName>
        <fullName evidence="12">Type I secretion system permease/ATPase</fullName>
    </submittedName>
</protein>
<evidence type="ECO:0000256" key="3">
    <source>
        <dbReference type="ARBA" id="ARBA00022475"/>
    </source>
</evidence>
<feature type="transmembrane region" description="Helical" evidence="9">
    <location>
        <begin position="163"/>
        <end position="180"/>
    </location>
</feature>
<keyword evidence="13" id="KW-1185">Reference proteome</keyword>
<keyword evidence="2" id="KW-0813">Transport</keyword>
<dbReference type="InterPro" id="IPR036640">
    <property type="entry name" value="ABC1_TM_sf"/>
</dbReference>
<evidence type="ECO:0000259" key="11">
    <source>
        <dbReference type="PROSITE" id="PS50929"/>
    </source>
</evidence>
<dbReference type="Gene3D" id="3.40.50.300">
    <property type="entry name" value="P-loop containing nucleotide triphosphate hydrolases"/>
    <property type="match status" value="1"/>
</dbReference>
<dbReference type="Gene3D" id="1.20.1560.10">
    <property type="entry name" value="ABC transporter type 1, transmembrane domain"/>
    <property type="match status" value="1"/>
</dbReference>
<dbReference type="NCBIfam" id="TIGR03375">
    <property type="entry name" value="type_I_sec_LssB"/>
    <property type="match status" value="1"/>
</dbReference>
<evidence type="ECO:0000256" key="1">
    <source>
        <dbReference type="ARBA" id="ARBA00004651"/>
    </source>
</evidence>
<keyword evidence="5" id="KW-0547">Nucleotide-binding</keyword>
<feature type="domain" description="ABC transporter" evidence="10">
    <location>
        <begin position="339"/>
        <end position="569"/>
    </location>
</feature>
<dbReference type="Pfam" id="PF00005">
    <property type="entry name" value="ABC_tran"/>
    <property type="match status" value="1"/>
</dbReference>
<feature type="domain" description="ABC transmembrane type-1" evidence="11">
    <location>
        <begin position="27"/>
        <end position="305"/>
    </location>
</feature>
<keyword evidence="7 9" id="KW-1133">Transmembrane helix</keyword>
<dbReference type="PROSITE" id="PS50893">
    <property type="entry name" value="ABC_TRANSPORTER_2"/>
    <property type="match status" value="1"/>
</dbReference>
<dbReference type="GO" id="GO:0005524">
    <property type="term" value="F:ATP binding"/>
    <property type="evidence" value="ECO:0007669"/>
    <property type="project" value="UniProtKB-KW"/>
</dbReference>
<evidence type="ECO:0000256" key="9">
    <source>
        <dbReference type="SAM" id="Phobius"/>
    </source>
</evidence>
<name>A0A7C9GNA0_9SPHN</name>
<dbReference type="InterPro" id="IPR017750">
    <property type="entry name" value="ATPase_T1SS"/>
</dbReference>
<dbReference type="Pfam" id="PF00664">
    <property type="entry name" value="ABC_membrane"/>
    <property type="match status" value="1"/>
</dbReference>
<dbReference type="RefSeq" id="WP_152576959.1">
    <property type="nucleotide sequence ID" value="NZ_JAATJI010000001.1"/>
</dbReference>
<comment type="caution">
    <text evidence="12">The sequence shown here is derived from an EMBL/GenBank/DDBJ whole genome shotgun (WGS) entry which is preliminary data.</text>
</comment>
<organism evidence="12 13">
    <name type="scientific">Sandarakinorhabdus fusca</name>
    <dbReference type="NCBI Taxonomy" id="1439888"/>
    <lineage>
        <taxon>Bacteria</taxon>
        <taxon>Pseudomonadati</taxon>
        <taxon>Pseudomonadota</taxon>
        <taxon>Alphaproteobacteria</taxon>
        <taxon>Sphingomonadales</taxon>
        <taxon>Sphingosinicellaceae</taxon>
        <taxon>Sandarakinorhabdus</taxon>
    </lineage>
</organism>
<dbReference type="OrthoDB" id="9787557at2"/>
<evidence type="ECO:0000256" key="6">
    <source>
        <dbReference type="ARBA" id="ARBA00022840"/>
    </source>
</evidence>
<feature type="transmembrane region" description="Helical" evidence="9">
    <location>
        <begin position="133"/>
        <end position="157"/>
    </location>
</feature>
<gene>
    <name evidence="12" type="ORF">F3168_04785</name>
</gene>
<dbReference type="InterPro" id="IPR003439">
    <property type="entry name" value="ABC_transporter-like_ATP-bd"/>
</dbReference>
<dbReference type="InterPro" id="IPR039421">
    <property type="entry name" value="Type_1_exporter"/>
</dbReference>
<dbReference type="InterPro" id="IPR003593">
    <property type="entry name" value="AAA+_ATPase"/>
</dbReference>
<dbReference type="SUPFAM" id="SSF90123">
    <property type="entry name" value="ABC transporter transmembrane region"/>
    <property type="match status" value="1"/>
</dbReference>
<accession>A0A7C9GNA0</accession>
<evidence type="ECO:0000256" key="2">
    <source>
        <dbReference type="ARBA" id="ARBA00022448"/>
    </source>
</evidence>
<evidence type="ECO:0000256" key="4">
    <source>
        <dbReference type="ARBA" id="ARBA00022692"/>
    </source>
</evidence>
<reference evidence="12 13" key="1">
    <citation type="submission" date="2019-09" db="EMBL/GenBank/DDBJ databases">
        <title>Polymorphobacter sp. isolated from a lake in China.</title>
        <authorList>
            <person name="Liu Z."/>
        </authorList>
    </citation>
    <scope>NUCLEOTIDE SEQUENCE [LARGE SCALE GENOMIC DNA]</scope>
    <source>
        <strain evidence="12 13">D40P</strain>
    </source>
</reference>
<keyword evidence="4 9" id="KW-0812">Transmembrane</keyword>
<dbReference type="CDD" id="cd18587">
    <property type="entry name" value="ABC_6TM_LapB_like"/>
    <property type="match status" value="1"/>
</dbReference>
<feature type="transmembrane region" description="Helical" evidence="9">
    <location>
        <begin position="61"/>
        <end position="81"/>
    </location>
</feature>
<dbReference type="SUPFAM" id="SSF52540">
    <property type="entry name" value="P-loop containing nucleoside triphosphate hydrolases"/>
    <property type="match status" value="1"/>
</dbReference>
<dbReference type="GO" id="GO:0005886">
    <property type="term" value="C:plasma membrane"/>
    <property type="evidence" value="ECO:0007669"/>
    <property type="project" value="UniProtKB-SubCell"/>
</dbReference>
<dbReference type="InterPro" id="IPR027417">
    <property type="entry name" value="P-loop_NTPase"/>
</dbReference>
<evidence type="ECO:0000313" key="12">
    <source>
        <dbReference type="EMBL" id="MQT16575.1"/>
    </source>
</evidence>
<dbReference type="GO" id="GO:0016887">
    <property type="term" value="F:ATP hydrolysis activity"/>
    <property type="evidence" value="ECO:0007669"/>
    <property type="project" value="InterPro"/>
</dbReference>
<dbReference type="PANTHER" id="PTHR43394:SF1">
    <property type="entry name" value="ATP-BINDING CASSETTE SUB-FAMILY B MEMBER 10, MITOCHONDRIAL"/>
    <property type="match status" value="1"/>
</dbReference>
<dbReference type="PROSITE" id="PS50929">
    <property type="entry name" value="ABC_TM1F"/>
    <property type="match status" value="1"/>
</dbReference>
<dbReference type="EMBL" id="WIOL01000001">
    <property type="protein sequence ID" value="MQT16575.1"/>
    <property type="molecule type" value="Genomic_DNA"/>
</dbReference>
<dbReference type="AlphaFoldDB" id="A0A7C9GNA0"/>
<proteinExistence type="predicted"/>
<dbReference type="Proteomes" id="UP000481327">
    <property type="component" value="Unassembled WGS sequence"/>
</dbReference>
<dbReference type="InterPro" id="IPR011527">
    <property type="entry name" value="ABC1_TM_dom"/>
</dbReference>
<keyword evidence="8 9" id="KW-0472">Membrane</keyword>
<evidence type="ECO:0000313" key="13">
    <source>
        <dbReference type="Proteomes" id="UP000481327"/>
    </source>
</evidence>
<dbReference type="GO" id="GO:0015421">
    <property type="term" value="F:ABC-type oligopeptide transporter activity"/>
    <property type="evidence" value="ECO:0007669"/>
    <property type="project" value="TreeGrafter"/>
</dbReference>
<dbReference type="PANTHER" id="PTHR43394">
    <property type="entry name" value="ATP-DEPENDENT PERMEASE MDL1, MITOCHONDRIAL"/>
    <property type="match status" value="1"/>
</dbReference>
<evidence type="ECO:0000256" key="5">
    <source>
        <dbReference type="ARBA" id="ARBA00022741"/>
    </source>
</evidence>
<evidence type="ECO:0000256" key="8">
    <source>
        <dbReference type="ARBA" id="ARBA00023136"/>
    </source>
</evidence>